<feature type="DNA-binding region" description="OmpR/PhoB-type" evidence="2">
    <location>
        <begin position="1"/>
        <end position="45"/>
    </location>
</feature>
<dbReference type="Pfam" id="PF00486">
    <property type="entry name" value="Trans_reg_C"/>
    <property type="match status" value="1"/>
</dbReference>
<sequence>MGLPARRDTRLVNVHVQRLRSKVEKDPERPEIVVTVRGAGYRPGRADVTERRCRSGAGRGAGLPRQRAGHISLFRRLWRVGRLLPDVPPPAPVHPVLRLYARWVRRPAAAAMRLWRRNMQLRVVATTLLMSLRQWCCCWGSSYIGQVRTTGHCLLEASKRNAAQSQSTRGAAQGTTARGTQRDERVTTAHERMYSDRRRTPPRRARPHELIRTPVPADGSSVQQQPTLHTCGQCPG</sequence>
<dbReference type="PROSITE" id="PS51755">
    <property type="entry name" value="OMPR_PHOB"/>
    <property type="match status" value="1"/>
</dbReference>
<evidence type="ECO:0000256" key="1">
    <source>
        <dbReference type="ARBA" id="ARBA00023125"/>
    </source>
</evidence>
<dbReference type="InterPro" id="IPR016032">
    <property type="entry name" value="Sig_transdc_resp-reg_C-effctor"/>
</dbReference>
<feature type="compositionally biased region" description="Basic and acidic residues" evidence="3">
    <location>
        <begin position="180"/>
        <end position="199"/>
    </location>
</feature>
<feature type="compositionally biased region" description="Polar residues" evidence="3">
    <location>
        <begin position="161"/>
        <end position="179"/>
    </location>
</feature>
<reference evidence="5 6" key="1">
    <citation type="journal article" date="2019" name="Int. J. Syst. Evol. Microbiol.">
        <title>The Global Catalogue of Microorganisms (GCM) 10K type strain sequencing project: providing services to taxonomists for standard genome sequencing and annotation.</title>
        <authorList>
            <consortium name="The Broad Institute Genomics Platform"/>
            <consortium name="The Broad Institute Genome Sequencing Center for Infectious Disease"/>
            <person name="Wu L."/>
            <person name="Ma J."/>
        </authorList>
    </citation>
    <scope>NUCLEOTIDE SEQUENCE [LARGE SCALE GENOMIC DNA]</scope>
    <source>
        <strain evidence="5 6">JCM 4087</strain>
    </source>
</reference>
<evidence type="ECO:0000313" key="6">
    <source>
        <dbReference type="Proteomes" id="UP001501102"/>
    </source>
</evidence>
<evidence type="ECO:0000259" key="4">
    <source>
        <dbReference type="PROSITE" id="PS51755"/>
    </source>
</evidence>
<feature type="region of interest" description="Disordered" evidence="3">
    <location>
        <begin position="160"/>
        <end position="236"/>
    </location>
</feature>
<dbReference type="InterPro" id="IPR001867">
    <property type="entry name" value="OmpR/PhoB-type_DNA-bd"/>
</dbReference>
<feature type="compositionally biased region" description="Polar residues" evidence="3">
    <location>
        <begin position="220"/>
        <end position="230"/>
    </location>
</feature>
<evidence type="ECO:0000256" key="2">
    <source>
        <dbReference type="PROSITE-ProRule" id="PRU01091"/>
    </source>
</evidence>
<dbReference type="Proteomes" id="UP001501102">
    <property type="component" value="Unassembled WGS sequence"/>
</dbReference>
<dbReference type="Gene3D" id="1.10.10.10">
    <property type="entry name" value="Winged helix-like DNA-binding domain superfamily/Winged helix DNA-binding domain"/>
    <property type="match status" value="1"/>
</dbReference>
<dbReference type="InterPro" id="IPR036388">
    <property type="entry name" value="WH-like_DNA-bd_sf"/>
</dbReference>
<keyword evidence="1 2" id="KW-0238">DNA-binding</keyword>
<evidence type="ECO:0000313" key="5">
    <source>
        <dbReference type="EMBL" id="GAA2925839.1"/>
    </source>
</evidence>
<proteinExistence type="predicted"/>
<feature type="domain" description="OmpR/PhoB-type" evidence="4">
    <location>
        <begin position="1"/>
        <end position="45"/>
    </location>
</feature>
<accession>A0ABN3WRX5</accession>
<organism evidence="5 6">
    <name type="scientific">Streptomyces thioluteus</name>
    <dbReference type="NCBI Taxonomy" id="66431"/>
    <lineage>
        <taxon>Bacteria</taxon>
        <taxon>Bacillati</taxon>
        <taxon>Actinomycetota</taxon>
        <taxon>Actinomycetes</taxon>
        <taxon>Kitasatosporales</taxon>
        <taxon>Streptomycetaceae</taxon>
        <taxon>Streptomyces</taxon>
    </lineage>
</organism>
<gene>
    <name evidence="5" type="ORF">GCM10020221_22210</name>
</gene>
<dbReference type="EMBL" id="BAAAXZ010000084">
    <property type="protein sequence ID" value="GAA2925839.1"/>
    <property type="molecule type" value="Genomic_DNA"/>
</dbReference>
<dbReference type="SUPFAM" id="SSF46894">
    <property type="entry name" value="C-terminal effector domain of the bipartite response regulators"/>
    <property type="match status" value="1"/>
</dbReference>
<protein>
    <recommendedName>
        <fullName evidence="4">OmpR/PhoB-type domain-containing protein</fullName>
    </recommendedName>
</protein>
<keyword evidence="6" id="KW-1185">Reference proteome</keyword>
<name>A0ABN3WRX5_STRTU</name>
<comment type="caution">
    <text evidence="5">The sequence shown here is derived from an EMBL/GenBank/DDBJ whole genome shotgun (WGS) entry which is preliminary data.</text>
</comment>
<evidence type="ECO:0000256" key="3">
    <source>
        <dbReference type="SAM" id="MobiDB-lite"/>
    </source>
</evidence>